<accession>A0A9P8AKH7</accession>
<protein>
    <recommendedName>
        <fullName evidence="8">Rho-GTPase-activating protein RGD2</fullName>
    </recommendedName>
</protein>
<dbReference type="InterPro" id="IPR000198">
    <property type="entry name" value="RhoGAP_dom"/>
</dbReference>
<dbReference type="GO" id="GO:0000935">
    <property type="term" value="C:division septum"/>
    <property type="evidence" value="ECO:0007669"/>
    <property type="project" value="TreeGrafter"/>
</dbReference>
<feature type="region of interest" description="Disordered" evidence="2">
    <location>
        <begin position="744"/>
        <end position="799"/>
    </location>
</feature>
<dbReference type="Pfam" id="PF00611">
    <property type="entry name" value="FCH"/>
    <property type="match status" value="1"/>
</dbReference>
<feature type="compositionally biased region" description="Polar residues" evidence="2">
    <location>
        <begin position="769"/>
        <end position="786"/>
    </location>
</feature>
<dbReference type="SUPFAM" id="SSF103657">
    <property type="entry name" value="BAR/IMD domain-like"/>
    <property type="match status" value="1"/>
</dbReference>
<dbReference type="RefSeq" id="XP_043051462.1">
    <property type="nucleotide sequence ID" value="XM_043193074.1"/>
</dbReference>
<feature type="compositionally biased region" description="Polar residues" evidence="2">
    <location>
        <begin position="744"/>
        <end position="755"/>
    </location>
</feature>
<feature type="domain" description="DEP" evidence="3">
    <location>
        <begin position="215"/>
        <end position="294"/>
    </location>
</feature>
<dbReference type="InterPro" id="IPR036390">
    <property type="entry name" value="WH_DNA-bd_sf"/>
</dbReference>
<dbReference type="Pfam" id="PF00620">
    <property type="entry name" value="RhoGAP"/>
    <property type="match status" value="1"/>
</dbReference>
<dbReference type="PANTHER" id="PTHR23065">
    <property type="entry name" value="PROLINE-SERINE-THREONINE PHOSPHATASE INTERACTING PROTEIN 1"/>
    <property type="match status" value="1"/>
</dbReference>
<name>A0A9P8AKH7_9ASCO</name>
<evidence type="ECO:0000256" key="2">
    <source>
        <dbReference type="SAM" id="MobiDB-lite"/>
    </source>
</evidence>
<dbReference type="OrthoDB" id="2155291at2759"/>
<dbReference type="InterPro" id="IPR008936">
    <property type="entry name" value="Rho_GTPase_activation_prot"/>
</dbReference>
<dbReference type="SMART" id="SM00324">
    <property type="entry name" value="RhoGAP"/>
    <property type="match status" value="1"/>
</dbReference>
<evidence type="ECO:0000256" key="1">
    <source>
        <dbReference type="PROSITE-ProRule" id="PRU01077"/>
    </source>
</evidence>
<dbReference type="InterPro" id="IPR001060">
    <property type="entry name" value="FCH_dom"/>
</dbReference>
<dbReference type="SMART" id="SM00049">
    <property type="entry name" value="DEP"/>
    <property type="match status" value="1"/>
</dbReference>
<dbReference type="InterPro" id="IPR027267">
    <property type="entry name" value="AH/BAR_dom_sf"/>
</dbReference>
<dbReference type="Proteomes" id="UP000790833">
    <property type="component" value="Unassembled WGS sequence"/>
</dbReference>
<dbReference type="SUPFAM" id="SSF46785">
    <property type="entry name" value="Winged helix' DNA-binding domain"/>
    <property type="match status" value="1"/>
</dbReference>
<dbReference type="Gene3D" id="1.10.555.10">
    <property type="entry name" value="Rho GTPase activation protein"/>
    <property type="match status" value="1"/>
</dbReference>
<dbReference type="PROSITE" id="PS50186">
    <property type="entry name" value="DEP"/>
    <property type="match status" value="1"/>
</dbReference>
<dbReference type="PANTHER" id="PTHR23065:SF17">
    <property type="entry name" value="RHO-GTPASE-ACTIVATING PROTEIN RGD2"/>
    <property type="match status" value="1"/>
</dbReference>
<dbReference type="PROSITE" id="PS51741">
    <property type="entry name" value="F_BAR"/>
    <property type="match status" value="1"/>
</dbReference>
<dbReference type="AlphaFoldDB" id="A0A9P8AKH7"/>
<dbReference type="GO" id="GO:0007264">
    <property type="term" value="P:small GTPase-mediated signal transduction"/>
    <property type="evidence" value="ECO:0007669"/>
    <property type="project" value="TreeGrafter"/>
</dbReference>
<feature type="region of interest" description="Disordered" evidence="2">
    <location>
        <begin position="694"/>
        <end position="731"/>
    </location>
</feature>
<dbReference type="GeneID" id="66115677"/>
<dbReference type="GO" id="GO:0007010">
    <property type="term" value="P:cytoskeleton organization"/>
    <property type="evidence" value="ECO:0007669"/>
    <property type="project" value="TreeGrafter"/>
</dbReference>
<feature type="compositionally biased region" description="Polar residues" evidence="2">
    <location>
        <begin position="715"/>
        <end position="729"/>
    </location>
</feature>
<comment type="caution">
    <text evidence="6">The sequence shown here is derived from an EMBL/GenBank/DDBJ whole genome shotgun (WGS) entry which is preliminary data.</text>
</comment>
<evidence type="ECO:0000259" key="5">
    <source>
        <dbReference type="PROSITE" id="PS51741"/>
    </source>
</evidence>
<dbReference type="GO" id="GO:0005096">
    <property type="term" value="F:GTPase activator activity"/>
    <property type="evidence" value="ECO:0007669"/>
    <property type="project" value="TreeGrafter"/>
</dbReference>
<dbReference type="Gene3D" id="1.10.10.10">
    <property type="entry name" value="Winged helix-like DNA-binding domain superfamily/Winged helix DNA-binding domain"/>
    <property type="match status" value="1"/>
</dbReference>
<dbReference type="GO" id="GO:0005886">
    <property type="term" value="C:plasma membrane"/>
    <property type="evidence" value="ECO:0007669"/>
    <property type="project" value="TreeGrafter"/>
</dbReference>
<dbReference type="GO" id="GO:0005737">
    <property type="term" value="C:cytoplasm"/>
    <property type="evidence" value="ECO:0007669"/>
    <property type="project" value="TreeGrafter"/>
</dbReference>
<dbReference type="Gene3D" id="1.20.1270.60">
    <property type="entry name" value="Arfaptin homology (AH) domain/BAR domain"/>
    <property type="match status" value="2"/>
</dbReference>
<dbReference type="InterPro" id="IPR031160">
    <property type="entry name" value="F_BAR_dom"/>
</dbReference>
<evidence type="ECO:0000259" key="3">
    <source>
        <dbReference type="PROSITE" id="PS50186"/>
    </source>
</evidence>
<proteinExistence type="predicted"/>
<gene>
    <name evidence="6" type="ORF">KQ657_002303</name>
</gene>
<feature type="domain" description="Rho-GAP" evidence="4">
    <location>
        <begin position="472"/>
        <end position="686"/>
    </location>
</feature>
<sequence length="799" mass="91895">MSFADSFWCQDYELGFLVLFNQLEEGIKENEDFVELFRRRMELENAYGNKLLMIQGNGKSSRQKNDDFVSTIKNAYEKITEAFSDESEFHLQVGSNIDMRVIQPFSRWCLEHKQRVDYSKYIIFDKVREFKNAKANVERTQKKYFAKCKLLGDFKSQYTEEEINDILEELELAENEAADETIGEDEEEQTREENVWEIGPFLYTEKELGSFLSKILDNIPLKDHKVPILGVYQHVCSGNDLAQYLLENVSELKMNISKVEDVGQSLVDYGFLRIIGSMNNKFFNSSSYYYQWKPLAFERAGKPLPERPATERSRSSSVKITPTTTSLSNYLEDVKEAMGVTKVDFTDKTQLGKLTSDVKRLDAKYYEDVVKLDHMRCSLEELIIDHLTFMQKCELDRLRAIKKVVFDFISVFSVSKDKSEKMINELALLEETIHPANDLKLLIENYATGKFKPQVILYENYDESEIKQTFGVDLSSKARIDKKVVPLIVQAVLSHLDKIYPEMENDQQRLDLWTNPIGIAQVHTLRFEVNAATDINQIRTSLEKFPPIVVTNLLKLYLMELPDSIIPSKSYDLIKLLYTNHPANDPSQSEKRMRGLQNVLVNIPKSNLATLDALLTHLKRLIGIIGSANKDLATELQTQLAKEFGNLINRPLLEFVLNSDPASKLLNEKHQFTFVNELFDEKETIFQELRRLNSQRKKDISRSNSNSTREEQLKLNKTSTPSRTTSIVSKTRLESKLQSAVNKSLNVKKLNSSPPVESDKEEKDDGGSRSPSRTSTPLLLKRSTSPNKKKLNSMLLEDQ</sequence>
<dbReference type="SMART" id="SM00055">
    <property type="entry name" value="FCH"/>
    <property type="match status" value="1"/>
</dbReference>
<dbReference type="Pfam" id="PF00610">
    <property type="entry name" value="DEP"/>
    <property type="match status" value="1"/>
</dbReference>
<feature type="domain" description="F-BAR" evidence="5">
    <location>
        <begin position="1"/>
        <end position="438"/>
    </location>
</feature>
<keyword evidence="1" id="KW-0175">Coiled coil</keyword>
<organism evidence="6 7">
    <name type="scientific">Scheffersomyces spartinae</name>
    <dbReference type="NCBI Taxonomy" id="45513"/>
    <lineage>
        <taxon>Eukaryota</taxon>
        <taxon>Fungi</taxon>
        <taxon>Dikarya</taxon>
        <taxon>Ascomycota</taxon>
        <taxon>Saccharomycotina</taxon>
        <taxon>Pichiomycetes</taxon>
        <taxon>Debaryomycetaceae</taxon>
        <taxon>Scheffersomyces</taxon>
    </lineage>
</organism>
<evidence type="ECO:0008006" key="8">
    <source>
        <dbReference type="Google" id="ProtNLM"/>
    </source>
</evidence>
<reference evidence="6" key="1">
    <citation type="submission" date="2021-03" db="EMBL/GenBank/DDBJ databases">
        <authorList>
            <person name="Palmer J.M."/>
        </authorList>
    </citation>
    <scope>NUCLEOTIDE SEQUENCE</scope>
    <source>
        <strain evidence="6">ARV_011</strain>
    </source>
</reference>
<dbReference type="EMBL" id="JAHMUF010000002">
    <property type="protein sequence ID" value="KAG7195917.1"/>
    <property type="molecule type" value="Genomic_DNA"/>
</dbReference>
<evidence type="ECO:0000313" key="6">
    <source>
        <dbReference type="EMBL" id="KAG7195917.1"/>
    </source>
</evidence>
<keyword evidence="7" id="KW-1185">Reference proteome</keyword>
<evidence type="ECO:0000313" key="7">
    <source>
        <dbReference type="Proteomes" id="UP000790833"/>
    </source>
</evidence>
<dbReference type="SUPFAM" id="SSF48350">
    <property type="entry name" value="GTPase activation domain, GAP"/>
    <property type="match status" value="1"/>
</dbReference>
<dbReference type="InterPro" id="IPR036388">
    <property type="entry name" value="WH-like_DNA-bd_sf"/>
</dbReference>
<feature type="compositionally biased region" description="Basic and acidic residues" evidence="2">
    <location>
        <begin position="757"/>
        <end position="767"/>
    </location>
</feature>
<dbReference type="PROSITE" id="PS50238">
    <property type="entry name" value="RHOGAP"/>
    <property type="match status" value="1"/>
</dbReference>
<dbReference type="InterPro" id="IPR000591">
    <property type="entry name" value="DEP_dom"/>
</dbReference>
<evidence type="ECO:0000259" key="4">
    <source>
        <dbReference type="PROSITE" id="PS50238"/>
    </source>
</evidence>